<evidence type="ECO:0000256" key="1">
    <source>
        <dbReference type="SAM" id="Phobius"/>
    </source>
</evidence>
<feature type="transmembrane region" description="Helical" evidence="1">
    <location>
        <begin position="61"/>
        <end position="82"/>
    </location>
</feature>
<dbReference type="OrthoDB" id="3371801at2"/>
<sequence>MTTTSRTRLVRAGLLVLPAGGVLKLLGNIGTFDSVGYGIPQPAEAATVTSTSFLVGELVGSILPTLLVPFGVLALFAVLLPYGYRRTLTAALVCAVLGAGAILPGLGVVNFAMPALGRAYRDGWPGAMTIVDSFLTWPRGAMLYPAALFPIGVILFAVVMWQARPVPRPATVVFALSAVLIAVPLPWHSVRLVGGALQLVAGAWIWRRMPTLCE</sequence>
<feature type="transmembrane region" description="Helical" evidence="1">
    <location>
        <begin position="170"/>
        <end position="187"/>
    </location>
</feature>
<name>A0A3E0GTZ3_9PSEU</name>
<accession>A0A3E0GTZ3</accession>
<dbReference type="EMBL" id="QUNO01000029">
    <property type="protein sequence ID" value="REH27671.1"/>
    <property type="molecule type" value="Genomic_DNA"/>
</dbReference>
<organism evidence="2 3">
    <name type="scientific">Kutzneria buriramensis</name>
    <dbReference type="NCBI Taxonomy" id="1045776"/>
    <lineage>
        <taxon>Bacteria</taxon>
        <taxon>Bacillati</taxon>
        <taxon>Actinomycetota</taxon>
        <taxon>Actinomycetes</taxon>
        <taxon>Pseudonocardiales</taxon>
        <taxon>Pseudonocardiaceae</taxon>
        <taxon>Kutzneria</taxon>
    </lineage>
</organism>
<reference evidence="2 3" key="1">
    <citation type="submission" date="2018-08" db="EMBL/GenBank/DDBJ databases">
        <title>Genomic Encyclopedia of Archaeal and Bacterial Type Strains, Phase II (KMG-II): from individual species to whole genera.</title>
        <authorList>
            <person name="Goeker M."/>
        </authorList>
    </citation>
    <scope>NUCLEOTIDE SEQUENCE [LARGE SCALE GENOMIC DNA]</scope>
    <source>
        <strain evidence="2 3">DSM 45791</strain>
    </source>
</reference>
<dbReference type="Proteomes" id="UP000256269">
    <property type="component" value="Unassembled WGS sequence"/>
</dbReference>
<evidence type="ECO:0000313" key="2">
    <source>
        <dbReference type="EMBL" id="REH27671.1"/>
    </source>
</evidence>
<dbReference type="AlphaFoldDB" id="A0A3E0GTZ3"/>
<evidence type="ECO:0000313" key="3">
    <source>
        <dbReference type="Proteomes" id="UP000256269"/>
    </source>
</evidence>
<feature type="transmembrane region" description="Helical" evidence="1">
    <location>
        <begin position="142"/>
        <end position="163"/>
    </location>
</feature>
<keyword evidence="1" id="KW-0472">Membrane</keyword>
<comment type="caution">
    <text evidence="2">The sequence shown here is derived from an EMBL/GenBank/DDBJ whole genome shotgun (WGS) entry which is preliminary data.</text>
</comment>
<keyword evidence="3" id="KW-1185">Reference proteome</keyword>
<proteinExistence type="predicted"/>
<dbReference type="RefSeq" id="WP_116181676.1">
    <property type="nucleotide sequence ID" value="NZ_CP144375.1"/>
</dbReference>
<protein>
    <submittedName>
        <fullName evidence="2">Uncharacterized protein</fullName>
    </submittedName>
</protein>
<keyword evidence="1" id="KW-1133">Transmembrane helix</keyword>
<keyword evidence="1" id="KW-0812">Transmembrane</keyword>
<gene>
    <name evidence="2" type="ORF">BCF44_12959</name>
</gene>
<feature type="transmembrane region" description="Helical" evidence="1">
    <location>
        <begin position="89"/>
        <end position="113"/>
    </location>
</feature>